<gene>
    <name evidence="1" type="ORF">BSAL_54380</name>
</gene>
<sequence>MRVHRGGRTCGIVERHIDSNPADLVVYMPLTRWEDPVEFALNATNRIRDAINATLPNFVKVLEGVQQRAAPISCTHML</sequence>
<dbReference type="Proteomes" id="UP000051952">
    <property type="component" value="Unassembled WGS sequence"/>
</dbReference>
<name>A0A0S4IIP2_BODSA</name>
<protein>
    <submittedName>
        <fullName evidence="1">Uncharacterized protein</fullName>
    </submittedName>
</protein>
<dbReference type="AlphaFoldDB" id="A0A0S4IIP2"/>
<dbReference type="VEuPathDB" id="TriTrypDB:BSAL_54380"/>
<evidence type="ECO:0000313" key="1">
    <source>
        <dbReference type="EMBL" id="CUE72661.1"/>
    </source>
</evidence>
<keyword evidence="2" id="KW-1185">Reference proteome</keyword>
<dbReference type="EMBL" id="CYKH01000133">
    <property type="protein sequence ID" value="CUE72661.1"/>
    <property type="molecule type" value="Genomic_DNA"/>
</dbReference>
<organism evidence="1 2">
    <name type="scientific">Bodo saltans</name>
    <name type="common">Flagellated protozoan</name>
    <dbReference type="NCBI Taxonomy" id="75058"/>
    <lineage>
        <taxon>Eukaryota</taxon>
        <taxon>Discoba</taxon>
        <taxon>Euglenozoa</taxon>
        <taxon>Kinetoplastea</taxon>
        <taxon>Metakinetoplastina</taxon>
        <taxon>Eubodonida</taxon>
        <taxon>Bodonidae</taxon>
        <taxon>Bodo</taxon>
    </lineage>
</organism>
<proteinExistence type="predicted"/>
<evidence type="ECO:0000313" key="2">
    <source>
        <dbReference type="Proteomes" id="UP000051952"/>
    </source>
</evidence>
<reference evidence="2" key="1">
    <citation type="submission" date="2015-09" db="EMBL/GenBank/DDBJ databases">
        <authorList>
            <consortium name="Pathogen Informatics"/>
        </authorList>
    </citation>
    <scope>NUCLEOTIDE SEQUENCE [LARGE SCALE GENOMIC DNA]</scope>
    <source>
        <strain evidence="2">Lake Konstanz</strain>
    </source>
</reference>
<accession>A0A0S4IIP2</accession>